<evidence type="ECO:0000256" key="1">
    <source>
        <dbReference type="SAM" id="Phobius"/>
    </source>
</evidence>
<keyword evidence="3" id="KW-1185">Reference proteome</keyword>
<name>A0A7L7L974_9BACT</name>
<dbReference type="InterPro" id="IPR019734">
    <property type="entry name" value="TPR_rpt"/>
</dbReference>
<dbReference type="AlphaFoldDB" id="A0A7L7L974"/>
<keyword evidence="1" id="KW-1133">Transmembrane helix</keyword>
<dbReference type="SUPFAM" id="SSF48452">
    <property type="entry name" value="TPR-like"/>
    <property type="match status" value="1"/>
</dbReference>
<organism evidence="2 3">
    <name type="scientific">Adhaeribacter radiodurans</name>
    <dbReference type="NCBI Taxonomy" id="2745197"/>
    <lineage>
        <taxon>Bacteria</taxon>
        <taxon>Pseudomonadati</taxon>
        <taxon>Bacteroidota</taxon>
        <taxon>Cytophagia</taxon>
        <taxon>Cytophagales</taxon>
        <taxon>Hymenobacteraceae</taxon>
        <taxon>Adhaeribacter</taxon>
    </lineage>
</organism>
<evidence type="ECO:0000313" key="2">
    <source>
        <dbReference type="EMBL" id="QMU29055.1"/>
    </source>
</evidence>
<dbReference type="KEGG" id="add:HUW48_13845"/>
<sequence>MSNHVPSVQTDQPVKIPVNKKRLLLFKVMALLVPFLLLLLLEGYLRLIGYGHDLSLFVEDPQKKGFLVMNKHASEKYFTKAENATIGNQEIFRQVKTPGTFRVFVLGESTTIGYPYFYNGSFHRWLQYRLMHTFPEKNFEIINVSLTAVNSYTVLGFAREIVNFEPDAVLVYTGHNEYYGALGVGSTSTIASNPYLVRFILKLREFRLTQLISQIVMGIKKSLTIQKVDLRENLMKRMAARQQIVYNSKEYNLGVEQFKTNVNALCRLLSQHHVPVFISNLVSNEKDLKPFISLPGNSAKSAQYLYQQATDAYNQKNFKKAKQLYIQAKEMDLLRFRAPEALNLFIQELPAKYPGVHLVDAKKSFEQHSPQGIIGKETILEHVHPNLYGYAILSNAFYQAMKEHKLIENNSKSELDFKTLLQQMPITMVDSLKGAYEIMMLKEGWPFNEPMLPEVKKEKTTEESLAGAVAVKQISWGEAMNRLLKHYLVNNNQRGALKVTEALLLNQPYDREIYVQAGKLSMNLDDYNKAAFYLKKAFDMENNLETAQSLYITMLKADKPEEAMPYLSYAASQNQSNFPLSQLQLFVQQLIALKSRYQHDTTNINLSNQLAAGYLQFANTAAASKYINKSLRLDSDNGVALQLKKQVQAILAK</sequence>
<keyword evidence="1" id="KW-0812">Transmembrane</keyword>
<evidence type="ECO:0008006" key="4">
    <source>
        <dbReference type="Google" id="ProtNLM"/>
    </source>
</evidence>
<dbReference type="InterPro" id="IPR011990">
    <property type="entry name" value="TPR-like_helical_dom_sf"/>
</dbReference>
<dbReference type="Gene3D" id="1.25.40.10">
    <property type="entry name" value="Tetratricopeptide repeat domain"/>
    <property type="match status" value="1"/>
</dbReference>
<dbReference type="RefSeq" id="WP_182411514.1">
    <property type="nucleotide sequence ID" value="NZ_CP055153.1"/>
</dbReference>
<proteinExistence type="predicted"/>
<dbReference type="GO" id="GO:0016788">
    <property type="term" value="F:hydrolase activity, acting on ester bonds"/>
    <property type="evidence" value="ECO:0007669"/>
    <property type="project" value="UniProtKB-ARBA"/>
</dbReference>
<feature type="transmembrane region" description="Helical" evidence="1">
    <location>
        <begin position="24"/>
        <end position="45"/>
    </location>
</feature>
<reference evidence="2 3" key="2">
    <citation type="submission" date="2020-08" db="EMBL/GenBank/DDBJ databases">
        <title>Adhaeribacter dokdonensis sp. nov., isolated from the rhizosphere of Elymus tsukushiensis, a plant native to the Dokdo Islands, Republic of Korea.</title>
        <authorList>
            <person name="Ghim S.Y."/>
        </authorList>
    </citation>
    <scope>NUCLEOTIDE SEQUENCE [LARGE SCALE GENOMIC DNA]</scope>
    <source>
        <strain evidence="2 3">KUDC8001</strain>
    </source>
</reference>
<dbReference type="Proteomes" id="UP000514509">
    <property type="component" value="Chromosome"/>
</dbReference>
<reference evidence="2 3" key="1">
    <citation type="submission" date="2020-06" db="EMBL/GenBank/DDBJ databases">
        <authorList>
            <person name="Hwang Y.J."/>
        </authorList>
    </citation>
    <scope>NUCLEOTIDE SEQUENCE [LARGE SCALE GENOMIC DNA]</scope>
    <source>
        <strain evidence="2 3">KUDC8001</strain>
    </source>
</reference>
<dbReference type="SUPFAM" id="SSF52266">
    <property type="entry name" value="SGNH hydrolase"/>
    <property type="match status" value="1"/>
</dbReference>
<dbReference type="Gene3D" id="3.40.50.1110">
    <property type="entry name" value="SGNH hydrolase"/>
    <property type="match status" value="1"/>
</dbReference>
<protein>
    <recommendedName>
        <fullName evidence="4">SGNH/GDSL hydrolase family protein</fullName>
    </recommendedName>
</protein>
<keyword evidence="1" id="KW-0472">Membrane</keyword>
<dbReference type="InterPro" id="IPR036514">
    <property type="entry name" value="SGNH_hydro_sf"/>
</dbReference>
<dbReference type="SMART" id="SM00028">
    <property type="entry name" value="TPR"/>
    <property type="match status" value="3"/>
</dbReference>
<accession>A0A7L7L974</accession>
<gene>
    <name evidence="2" type="ORF">HUW48_13845</name>
</gene>
<dbReference type="EMBL" id="CP055153">
    <property type="protein sequence ID" value="QMU29055.1"/>
    <property type="molecule type" value="Genomic_DNA"/>
</dbReference>
<evidence type="ECO:0000313" key="3">
    <source>
        <dbReference type="Proteomes" id="UP000514509"/>
    </source>
</evidence>